<evidence type="ECO:0000313" key="1">
    <source>
        <dbReference type="EMBL" id="KNE79865.1"/>
    </source>
</evidence>
<gene>
    <name evidence="1" type="ORF">ADZ36_25300</name>
</gene>
<organism evidence="1 2">
    <name type="scientific">Streptomyces fradiae</name>
    <name type="common">Streptomyces roseoflavus</name>
    <dbReference type="NCBI Taxonomy" id="1906"/>
    <lineage>
        <taxon>Bacteria</taxon>
        <taxon>Bacillati</taxon>
        <taxon>Actinomycetota</taxon>
        <taxon>Actinomycetes</taxon>
        <taxon>Kitasatosporales</taxon>
        <taxon>Streptomycetaceae</taxon>
        <taxon>Streptomyces</taxon>
    </lineage>
</organism>
<evidence type="ECO:0000313" key="2">
    <source>
        <dbReference type="Proteomes" id="UP000037185"/>
    </source>
</evidence>
<name>A0ACC4W5J0_STRFR</name>
<dbReference type="EMBL" id="LGSP01000068">
    <property type="protein sequence ID" value="KNE79865.1"/>
    <property type="molecule type" value="Genomic_DNA"/>
</dbReference>
<keyword evidence="2" id="KW-1185">Reference proteome</keyword>
<dbReference type="Proteomes" id="UP000037185">
    <property type="component" value="Unassembled WGS sequence"/>
</dbReference>
<reference evidence="1" key="1">
    <citation type="submission" date="2015-07" db="EMBL/GenBank/DDBJ databases">
        <title>Draft genome sequence of Streptomyces fradiae, a resistant strain to nitron-oligomycin.</title>
        <authorList>
            <person name="Vatlin A.A."/>
            <person name="Bekker O.B."/>
            <person name="Danilenko V.N."/>
        </authorList>
    </citation>
    <scope>NUCLEOTIDE SEQUENCE</scope>
    <source>
        <strain evidence="1">Olg1-1</strain>
    </source>
</reference>
<comment type="caution">
    <text evidence="1">The sequence shown here is derived from an EMBL/GenBank/DDBJ whole genome shotgun (WGS) entry which is preliminary data.</text>
</comment>
<proteinExistence type="predicted"/>
<sequence>MSQPPPPPNQPPNQPPGQPPGPPPNQPPPMPPAPQGAPAGPWNPPQPGQQPGLPYGQPNPYAQQPVYGAYPPPTMPPPPPGGPDKKRTAIIIGSVLAVLLAVGGTVFAVSGGDDDGGKPSAGAGKKGSGKDGDSAEIDGGGGDGDEEAGARPGDDGLTGSGGKGEGKVLWQKPAPDVPKSGVDTPGFWLADGSAVKAALESVTAYDAGKGKEKWSVELGGPVCASSLNATADGRVAVAYEGEKKDRCSHLALIDLKKGKKVWDKALPEGGGFGGFIGTTVAVGGDTVGSSWFGGSALFRLDDGKELTDTARISGCTPNGFAGGGTFLLRSYSCTEGGRLQKLSSGGKVEWTYQAPKGFNVSNIFSADPVVVSLSDKDNKSGGILAIGGNGKVRSQIDLGKETYRPACGLRIMSQKLDGCQGVAASDDMFYLPTEDKKQSGDGFGRYNEIHAFDLDTGKRKWKSAAGDDLTMMPLRTDGGNLIAYQRPTYEQSGRIVSIGAKGGKPTTLMQNPAAARDAENGFYSPFLVYEDGRFYLASDRVTGTSSGSPEKLLLVIGKG</sequence>
<protein>
    <submittedName>
        <fullName evidence="1">Uncharacterized protein</fullName>
    </submittedName>
</protein>
<accession>A0ACC4W5J0</accession>